<organism evidence="2 3">
    <name type="scientific">Juglans regia</name>
    <name type="common">English walnut</name>
    <dbReference type="NCBI Taxonomy" id="51240"/>
    <lineage>
        <taxon>Eukaryota</taxon>
        <taxon>Viridiplantae</taxon>
        <taxon>Streptophyta</taxon>
        <taxon>Embryophyta</taxon>
        <taxon>Tracheophyta</taxon>
        <taxon>Spermatophyta</taxon>
        <taxon>Magnoliopsida</taxon>
        <taxon>eudicotyledons</taxon>
        <taxon>Gunneridae</taxon>
        <taxon>Pentapetalae</taxon>
        <taxon>rosids</taxon>
        <taxon>fabids</taxon>
        <taxon>Fagales</taxon>
        <taxon>Juglandaceae</taxon>
        <taxon>Juglans</taxon>
    </lineage>
</organism>
<keyword evidence="2" id="KW-1185">Reference proteome</keyword>
<dbReference type="Proteomes" id="UP000235220">
    <property type="component" value="Chromosome 6"/>
</dbReference>
<evidence type="ECO:0000313" key="3">
    <source>
        <dbReference type="RefSeq" id="XP_018825539.1"/>
    </source>
</evidence>
<name>A0A2I4F1L3_JUGRE</name>
<dbReference type="Pfam" id="PF14223">
    <property type="entry name" value="Retrotran_gag_2"/>
    <property type="match status" value="1"/>
</dbReference>
<protein>
    <submittedName>
        <fullName evidence="3">Uncharacterized protein LOC108994684</fullName>
    </submittedName>
</protein>
<gene>
    <name evidence="3" type="primary">LOC108994684</name>
</gene>
<feature type="compositionally biased region" description="Polar residues" evidence="1">
    <location>
        <begin position="1"/>
        <end position="21"/>
    </location>
</feature>
<feature type="region of interest" description="Disordered" evidence="1">
    <location>
        <begin position="1"/>
        <end position="27"/>
    </location>
</feature>
<dbReference type="GeneID" id="108994684"/>
<evidence type="ECO:0000256" key="1">
    <source>
        <dbReference type="SAM" id="MobiDB-lite"/>
    </source>
</evidence>
<feature type="region of interest" description="Disordered" evidence="1">
    <location>
        <begin position="248"/>
        <end position="282"/>
    </location>
</feature>
<dbReference type="PANTHER" id="PTHR47481:SF22">
    <property type="entry name" value="RETROTRANSPOSON GAG DOMAIN-CONTAINING PROTEIN"/>
    <property type="match status" value="1"/>
</dbReference>
<sequence length="282" mass="31291">MVSGEPSSHENSIPHSENTHNPISTSPSPTDIPLIALNIAAQINEKLTPSTFPQWRAQFEALLIGYNLLDYINGNNPCPSPNDSSIPILQKTHWIRQDKLILNAILASTNTTITPFIFATKTSHEAWHKLHTLYASKSCTRAMQLKEELTMIKKGNQSVQEDLHTVKALADEISLIDQPISNDDLTLYILNGLGADFHEIAAPIRARERPLMFEELHDLLVRHDAYLHRLDASTQQLVASANYTHRRCGSSQGSQNFKGFSKQNGSGRNGASSKNDSKSAPY</sequence>
<feature type="compositionally biased region" description="Polar residues" evidence="1">
    <location>
        <begin position="248"/>
        <end position="274"/>
    </location>
</feature>
<dbReference type="STRING" id="51240.A0A2I4F1L3"/>
<proteinExistence type="predicted"/>
<dbReference type="PANTHER" id="PTHR47481">
    <property type="match status" value="1"/>
</dbReference>
<dbReference type="AlphaFoldDB" id="A0A2I4F1L3"/>
<dbReference type="KEGG" id="jre:108994684"/>
<accession>A0A2I4F1L3</accession>
<dbReference type="OrthoDB" id="1729427at2759"/>
<dbReference type="Gramene" id="Jr06_10170_p1">
    <property type="protein sequence ID" value="cds.Jr06_10170_p1"/>
    <property type="gene ID" value="Jr06_10170"/>
</dbReference>
<evidence type="ECO:0000313" key="2">
    <source>
        <dbReference type="Proteomes" id="UP000235220"/>
    </source>
</evidence>
<reference evidence="3" key="1">
    <citation type="submission" date="2025-08" db="UniProtKB">
        <authorList>
            <consortium name="RefSeq"/>
        </authorList>
    </citation>
    <scope>IDENTIFICATION</scope>
    <source>
        <tissue evidence="3">Leaves</tissue>
    </source>
</reference>
<dbReference type="RefSeq" id="XP_018825539.1">
    <property type="nucleotide sequence ID" value="XM_018969994.1"/>
</dbReference>